<keyword evidence="4" id="KW-0408">Iron</keyword>
<dbReference type="SFLD" id="SFLDG01123">
    <property type="entry name" value="methyltransferase_(Class_B)"/>
    <property type="match status" value="1"/>
</dbReference>
<evidence type="ECO:0000256" key="3">
    <source>
        <dbReference type="ARBA" id="ARBA00022723"/>
    </source>
</evidence>
<dbReference type="GO" id="GO:0003824">
    <property type="term" value="F:catalytic activity"/>
    <property type="evidence" value="ECO:0007669"/>
    <property type="project" value="InterPro"/>
</dbReference>
<gene>
    <name evidence="8" type="ORF">Dform_01382</name>
</gene>
<evidence type="ECO:0000256" key="5">
    <source>
        <dbReference type="ARBA" id="ARBA00023014"/>
    </source>
</evidence>
<keyword evidence="3" id="KW-0479">Metal-binding</keyword>
<dbReference type="Gene3D" id="3.40.50.280">
    <property type="entry name" value="Cobalamin-binding domain"/>
    <property type="match status" value="1"/>
</dbReference>
<dbReference type="InterPro" id="IPR006158">
    <property type="entry name" value="Cobalamin-bd"/>
</dbReference>
<proteinExistence type="predicted"/>
<evidence type="ECO:0000256" key="2">
    <source>
        <dbReference type="ARBA" id="ARBA00022691"/>
    </source>
</evidence>
<dbReference type="Gene3D" id="3.80.30.20">
    <property type="entry name" value="tm_1862 like domain"/>
    <property type="match status" value="1"/>
</dbReference>
<dbReference type="GO" id="GO:0046872">
    <property type="term" value="F:metal ion binding"/>
    <property type="evidence" value="ECO:0007669"/>
    <property type="project" value="UniProtKB-KW"/>
</dbReference>
<dbReference type="RefSeq" id="WP_076004359.1">
    <property type="nucleotide sequence ID" value="NZ_CP018258.1"/>
</dbReference>
<dbReference type="Pfam" id="PF02310">
    <property type="entry name" value="B12-binding"/>
    <property type="match status" value="1"/>
</dbReference>
<dbReference type="SFLD" id="SFLDS00029">
    <property type="entry name" value="Radical_SAM"/>
    <property type="match status" value="1"/>
</dbReference>
<dbReference type="PANTHER" id="PTHR43409:SF16">
    <property type="entry name" value="SLR0320 PROTEIN"/>
    <property type="match status" value="1"/>
</dbReference>
<dbReference type="SMART" id="SM00729">
    <property type="entry name" value="Elp3"/>
    <property type="match status" value="1"/>
</dbReference>
<dbReference type="InterPro" id="IPR051198">
    <property type="entry name" value="BchE-like"/>
</dbReference>
<keyword evidence="9" id="KW-1185">Reference proteome</keyword>
<dbReference type="KEGG" id="dfo:Dform_01382"/>
<dbReference type="PANTHER" id="PTHR43409">
    <property type="entry name" value="ANAEROBIC MAGNESIUM-PROTOPORPHYRIN IX MONOMETHYL ESTER CYCLASE-RELATED"/>
    <property type="match status" value="1"/>
</dbReference>
<keyword evidence="2" id="KW-0949">S-adenosyl-L-methionine</keyword>
<dbReference type="GO" id="GO:0005829">
    <property type="term" value="C:cytosol"/>
    <property type="evidence" value="ECO:0007669"/>
    <property type="project" value="TreeGrafter"/>
</dbReference>
<comment type="cofactor">
    <cofactor evidence="1">
        <name>[4Fe-4S] cluster</name>
        <dbReference type="ChEBI" id="CHEBI:49883"/>
    </cofactor>
</comment>
<dbReference type="EMBL" id="CP018258">
    <property type="protein sequence ID" value="APV44706.1"/>
    <property type="molecule type" value="Genomic_DNA"/>
</dbReference>
<dbReference type="InterPro" id="IPR036724">
    <property type="entry name" value="Cobalamin-bd_sf"/>
</dbReference>
<evidence type="ECO:0000313" key="9">
    <source>
        <dbReference type="Proteomes" id="UP000185934"/>
    </source>
</evidence>
<evidence type="ECO:0000259" key="7">
    <source>
        <dbReference type="PROSITE" id="PS51918"/>
    </source>
</evidence>
<dbReference type="InterPro" id="IPR023404">
    <property type="entry name" value="rSAM_horseshoe"/>
</dbReference>
<keyword evidence="5" id="KW-0411">Iron-sulfur</keyword>
<dbReference type="CDD" id="cd02068">
    <property type="entry name" value="radical_SAM_B12_BD"/>
    <property type="match status" value="1"/>
</dbReference>
<dbReference type="InterPro" id="IPR058240">
    <property type="entry name" value="rSAM_sf"/>
</dbReference>
<dbReference type="GO" id="GO:0031419">
    <property type="term" value="F:cobalamin binding"/>
    <property type="evidence" value="ECO:0007669"/>
    <property type="project" value="InterPro"/>
</dbReference>
<dbReference type="CDD" id="cd01335">
    <property type="entry name" value="Radical_SAM"/>
    <property type="match status" value="1"/>
</dbReference>
<dbReference type="PROSITE" id="PS51918">
    <property type="entry name" value="RADICAL_SAM"/>
    <property type="match status" value="1"/>
</dbReference>
<accession>A0A1P8F8A1</accession>
<dbReference type="AlphaFoldDB" id="A0A1P8F8A1"/>
<dbReference type="SUPFAM" id="SSF52242">
    <property type="entry name" value="Cobalamin (vitamin B12)-binding domain"/>
    <property type="match status" value="1"/>
</dbReference>
<organism evidence="8 9">
    <name type="scientific">Dehalogenimonas formicexedens</name>
    <dbReference type="NCBI Taxonomy" id="1839801"/>
    <lineage>
        <taxon>Bacteria</taxon>
        <taxon>Bacillati</taxon>
        <taxon>Chloroflexota</taxon>
        <taxon>Dehalococcoidia</taxon>
        <taxon>Dehalococcoidales</taxon>
        <taxon>Dehalococcoidaceae</taxon>
        <taxon>Dehalogenimonas</taxon>
    </lineage>
</organism>
<dbReference type="STRING" id="1839801.Dform_01382"/>
<dbReference type="Proteomes" id="UP000185934">
    <property type="component" value="Chromosome"/>
</dbReference>
<feature type="domain" description="B12-binding" evidence="6">
    <location>
        <begin position="2"/>
        <end position="140"/>
    </location>
</feature>
<evidence type="ECO:0000256" key="1">
    <source>
        <dbReference type="ARBA" id="ARBA00001966"/>
    </source>
</evidence>
<reference evidence="9" key="1">
    <citation type="submission" date="2016-11" db="EMBL/GenBank/DDBJ databases">
        <title>Dehalogenimonas formicexedens sp. nov., a chlorinated alkane respiring bacterium isolated from contaminated groundwater.</title>
        <authorList>
            <person name="Key T.A."/>
            <person name="Bowman K.S."/>
            <person name="Lee I."/>
            <person name="Chun J."/>
            <person name="Albuquerque L."/>
            <person name="da Costa M.S."/>
            <person name="Rainey F.A."/>
            <person name="Moe W.M."/>
        </authorList>
    </citation>
    <scope>NUCLEOTIDE SEQUENCE [LARGE SCALE GENOMIC DNA]</scope>
    <source>
        <strain evidence="9">NSZ-14</strain>
    </source>
</reference>
<dbReference type="OrthoDB" id="9801659at2"/>
<dbReference type="SFLD" id="SFLDG01082">
    <property type="entry name" value="B12-binding_domain_containing"/>
    <property type="match status" value="1"/>
</dbReference>
<dbReference type="InterPro" id="IPR034466">
    <property type="entry name" value="Methyltransferase_Class_B"/>
</dbReference>
<dbReference type="SUPFAM" id="SSF102114">
    <property type="entry name" value="Radical SAM enzymes"/>
    <property type="match status" value="1"/>
</dbReference>
<sequence>MKILLINAKPQPDNEPYKKAYTTLPNGILYIASVLEKAGHEVRVCDGFIDGRRPEDFVDWQPRIIGFSVIGGPYMEAAMAQSARFKELLPDCAIVWGNVTPSAIPEQVLAEPYVDFVVIGAGEFTMVELAASFETGSIELSDIKGLGYKLDGNAVLNERRPFIKNLDDLPDPAWHLVDMKKYTEIGLTTSRGCAFQCAYCYHSSLSKGYTAEFSAERVILQIEYVHSQYGARFVSFFNEDNFTFNRKRLREFCRLMIERKIKVKWSCDSRADLSEADIALMAKAGCVTIRFGLETGSQRMLDFLHKGITLADMERTVALLVKHRIHTLVYIMYGFPTETVADFQATQELLKRMDNPPHLFSRFVPFPGSALSDYCVSHKLVVFPEKLGDWPDFLTAHGHRINLSQVPDNMIAETAARWRHNYAKDRFIFTMKHYPVEFWRMVANPVKFSRELAGLLRRYFQLNRFNESVMHQRNLSPNQSSRLAKEVTIS</sequence>
<dbReference type="InterPro" id="IPR007197">
    <property type="entry name" value="rSAM"/>
</dbReference>
<dbReference type="GO" id="GO:0051539">
    <property type="term" value="F:4 iron, 4 sulfur cluster binding"/>
    <property type="evidence" value="ECO:0007669"/>
    <property type="project" value="UniProtKB-KW"/>
</dbReference>
<protein>
    <submittedName>
        <fullName evidence="8">Radical SAM superfamily enzyme YgiQ</fullName>
    </submittedName>
</protein>
<evidence type="ECO:0000313" key="8">
    <source>
        <dbReference type="EMBL" id="APV44706.1"/>
    </source>
</evidence>
<evidence type="ECO:0000256" key="4">
    <source>
        <dbReference type="ARBA" id="ARBA00023004"/>
    </source>
</evidence>
<dbReference type="Pfam" id="PF04055">
    <property type="entry name" value="Radical_SAM"/>
    <property type="match status" value="1"/>
</dbReference>
<evidence type="ECO:0000259" key="6">
    <source>
        <dbReference type="PROSITE" id="PS51332"/>
    </source>
</evidence>
<feature type="domain" description="Radical SAM core" evidence="7">
    <location>
        <begin position="177"/>
        <end position="400"/>
    </location>
</feature>
<dbReference type="InterPro" id="IPR006638">
    <property type="entry name" value="Elp3/MiaA/NifB-like_rSAM"/>
</dbReference>
<dbReference type="PROSITE" id="PS51332">
    <property type="entry name" value="B12_BINDING"/>
    <property type="match status" value="1"/>
</dbReference>
<name>A0A1P8F8A1_9CHLR</name>